<sequence>MRLILIGCEYSGTTTLSRQIIKWVQENLGDEFGFHDHWKLPHVSHPNIPEGNTIEGMWQDWESGKGPDPTMTGHTDEENTQFLALSPKIRESFQRYHMEYHMGDGFYGDAHHNNVGFYFDEAVYAPLYYGYGGPGEYADRTWYARHIEADIMHKAPDTVLVHVKASADVIRKRMKENPHKFSLLQDKDIETVLTGFAHHYEVSFLRHKFEIDTSTSSIGESICEFVGKLIPNLQSEDRQKIMFHRK</sequence>
<evidence type="ECO:0000313" key="1">
    <source>
        <dbReference type="EMBL" id="SVB75149.1"/>
    </source>
</evidence>
<dbReference type="Gene3D" id="3.40.50.300">
    <property type="entry name" value="P-loop containing nucleotide triphosphate hydrolases"/>
    <property type="match status" value="1"/>
</dbReference>
<proteinExistence type="predicted"/>
<name>A0A382GJL4_9ZZZZ</name>
<accession>A0A382GJL4</accession>
<dbReference type="InterPro" id="IPR027417">
    <property type="entry name" value="P-loop_NTPase"/>
</dbReference>
<protein>
    <recommendedName>
        <fullName evidence="2">NadR/Ttd14 AAA domain-containing protein</fullName>
    </recommendedName>
</protein>
<dbReference type="AlphaFoldDB" id="A0A382GJL4"/>
<reference evidence="1" key="1">
    <citation type="submission" date="2018-05" db="EMBL/GenBank/DDBJ databases">
        <authorList>
            <person name="Lanie J.A."/>
            <person name="Ng W.-L."/>
            <person name="Kazmierczak K.M."/>
            <person name="Andrzejewski T.M."/>
            <person name="Davidsen T.M."/>
            <person name="Wayne K.J."/>
            <person name="Tettelin H."/>
            <person name="Glass J.I."/>
            <person name="Rusch D."/>
            <person name="Podicherti R."/>
            <person name="Tsui H.-C.T."/>
            <person name="Winkler M.E."/>
        </authorList>
    </citation>
    <scope>NUCLEOTIDE SEQUENCE</scope>
</reference>
<organism evidence="1">
    <name type="scientific">marine metagenome</name>
    <dbReference type="NCBI Taxonomy" id="408172"/>
    <lineage>
        <taxon>unclassified sequences</taxon>
        <taxon>metagenomes</taxon>
        <taxon>ecological metagenomes</taxon>
    </lineage>
</organism>
<dbReference type="EMBL" id="UINC01055823">
    <property type="protein sequence ID" value="SVB75149.1"/>
    <property type="molecule type" value="Genomic_DNA"/>
</dbReference>
<evidence type="ECO:0008006" key="2">
    <source>
        <dbReference type="Google" id="ProtNLM"/>
    </source>
</evidence>
<gene>
    <name evidence="1" type="ORF">METZ01_LOCUS228003</name>
</gene>